<dbReference type="RefSeq" id="WP_186874800.1">
    <property type="nucleotide sequence ID" value="NZ_JACOPF010000001.1"/>
</dbReference>
<proteinExistence type="predicted"/>
<sequence>MESNIKIRATGKEINSACHADNIGCSIRYYKITNCDLDNVTDEEIDNNKWIYEVRVRHPELSKKLNRPQPYTIQSMINTIEELKKR</sequence>
<reference evidence="1" key="1">
    <citation type="submission" date="2020-08" db="EMBL/GenBank/DDBJ databases">
        <title>Genome public.</title>
        <authorList>
            <person name="Liu C."/>
            <person name="Sun Q."/>
        </authorList>
    </citation>
    <scope>NUCLEOTIDE SEQUENCE</scope>
    <source>
        <strain evidence="1">NSJ-55</strain>
    </source>
</reference>
<evidence type="ECO:0000313" key="1">
    <source>
        <dbReference type="EMBL" id="MBC5688166.1"/>
    </source>
</evidence>
<gene>
    <name evidence="1" type="ORF">H8S37_04360</name>
</gene>
<dbReference type="Proteomes" id="UP000652477">
    <property type="component" value="Unassembled WGS sequence"/>
</dbReference>
<accession>A0A923LGF7</accession>
<dbReference type="EMBL" id="JACOPF010000001">
    <property type="protein sequence ID" value="MBC5688166.1"/>
    <property type="molecule type" value="Genomic_DNA"/>
</dbReference>
<keyword evidence="2" id="KW-1185">Reference proteome</keyword>
<comment type="caution">
    <text evidence="1">The sequence shown here is derived from an EMBL/GenBank/DDBJ whole genome shotgun (WGS) entry which is preliminary data.</text>
</comment>
<protein>
    <submittedName>
        <fullName evidence="1">Uncharacterized protein</fullName>
    </submittedName>
</protein>
<dbReference type="AlphaFoldDB" id="A0A923LGF7"/>
<evidence type="ECO:0000313" key="2">
    <source>
        <dbReference type="Proteomes" id="UP000652477"/>
    </source>
</evidence>
<organism evidence="1 2">
    <name type="scientific">Mediterraneibacter hominis</name>
    <dbReference type="NCBI Taxonomy" id="2763054"/>
    <lineage>
        <taxon>Bacteria</taxon>
        <taxon>Bacillati</taxon>
        <taxon>Bacillota</taxon>
        <taxon>Clostridia</taxon>
        <taxon>Lachnospirales</taxon>
        <taxon>Lachnospiraceae</taxon>
        <taxon>Mediterraneibacter</taxon>
    </lineage>
</organism>
<name>A0A923LGF7_9FIRM</name>